<organism evidence="1 2">
    <name type="scientific">Cercospora zeae-maydis SCOH1-5</name>
    <dbReference type="NCBI Taxonomy" id="717836"/>
    <lineage>
        <taxon>Eukaryota</taxon>
        <taxon>Fungi</taxon>
        <taxon>Dikarya</taxon>
        <taxon>Ascomycota</taxon>
        <taxon>Pezizomycotina</taxon>
        <taxon>Dothideomycetes</taxon>
        <taxon>Dothideomycetidae</taxon>
        <taxon>Mycosphaerellales</taxon>
        <taxon>Mycosphaerellaceae</taxon>
        <taxon>Cercospora</taxon>
    </lineage>
</organism>
<accession>A0A6A6F1S8</accession>
<dbReference type="EMBL" id="ML992700">
    <property type="protein sequence ID" value="KAF2207742.1"/>
    <property type="molecule type" value="Genomic_DNA"/>
</dbReference>
<dbReference type="Proteomes" id="UP000799539">
    <property type="component" value="Unassembled WGS sequence"/>
</dbReference>
<evidence type="ECO:0000313" key="1">
    <source>
        <dbReference type="EMBL" id="KAF2207742.1"/>
    </source>
</evidence>
<proteinExistence type="predicted"/>
<sequence>MSPPSDDPATKQIEIRIGTPPRNLQTSLYIGVLPLSAFHRFTRTIRALHHTYNTDTFWLPLGTDPHAAKTLIRWISWNLNQRHPLPIPHPETFEEAVELLAAARTFHVKAYFTEMLRGNLMEYMRGAALTCEEFRLGWEKLAEDDDVAGALVGGLRERYRDGLRWGFEGVPERRMIVNFTEAKGIVVWW</sequence>
<dbReference type="OrthoDB" id="3641545at2759"/>
<keyword evidence="2" id="KW-1185">Reference proteome</keyword>
<reference evidence="1" key="1">
    <citation type="journal article" date="2020" name="Stud. Mycol.">
        <title>101 Dothideomycetes genomes: a test case for predicting lifestyles and emergence of pathogens.</title>
        <authorList>
            <person name="Haridas S."/>
            <person name="Albert R."/>
            <person name="Binder M."/>
            <person name="Bloem J."/>
            <person name="Labutti K."/>
            <person name="Salamov A."/>
            <person name="Andreopoulos B."/>
            <person name="Baker S."/>
            <person name="Barry K."/>
            <person name="Bills G."/>
            <person name="Bluhm B."/>
            <person name="Cannon C."/>
            <person name="Castanera R."/>
            <person name="Culley D."/>
            <person name="Daum C."/>
            <person name="Ezra D."/>
            <person name="Gonzalez J."/>
            <person name="Henrissat B."/>
            <person name="Kuo A."/>
            <person name="Liang C."/>
            <person name="Lipzen A."/>
            <person name="Lutzoni F."/>
            <person name="Magnuson J."/>
            <person name="Mondo S."/>
            <person name="Nolan M."/>
            <person name="Ohm R."/>
            <person name="Pangilinan J."/>
            <person name="Park H.-J."/>
            <person name="Ramirez L."/>
            <person name="Alfaro M."/>
            <person name="Sun H."/>
            <person name="Tritt A."/>
            <person name="Yoshinaga Y."/>
            <person name="Zwiers L.-H."/>
            <person name="Turgeon B."/>
            <person name="Goodwin S."/>
            <person name="Spatafora J."/>
            <person name="Crous P."/>
            <person name="Grigoriev I."/>
        </authorList>
    </citation>
    <scope>NUCLEOTIDE SEQUENCE</scope>
    <source>
        <strain evidence="1">SCOH1-5</strain>
    </source>
</reference>
<gene>
    <name evidence="1" type="ORF">CERZMDRAFT_102007</name>
</gene>
<protein>
    <submittedName>
        <fullName evidence="1">Uncharacterized protein</fullName>
    </submittedName>
</protein>
<evidence type="ECO:0000313" key="2">
    <source>
        <dbReference type="Proteomes" id="UP000799539"/>
    </source>
</evidence>
<dbReference type="AlphaFoldDB" id="A0A6A6F1S8"/>
<name>A0A6A6F1S8_9PEZI</name>